<dbReference type="PROSITE" id="PS51192">
    <property type="entry name" value="HELICASE_ATP_BIND_1"/>
    <property type="match status" value="1"/>
</dbReference>
<feature type="binding site" evidence="12">
    <location>
        <position position="469"/>
    </location>
    <ligand>
        <name>Zn(2+)</name>
        <dbReference type="ChEBI" id="CHEBI:29105"/>
        <label>2</label>
    </ligand>
</feature>
<evidence type="ECO:0000256" key="10">
    <source>
        <dbReference type="ARBA" id="ARBA00023235"/>
    </source>
</evidence>
<gene>
    <name evidence="12" type="primary">priA</name>
    <name evidence="14" type="ORF">SAMN05444581_101141</name>
</gene>
<keyword evidence="10 12" id="KW-0413">Isomerase</keyword>
<feature type="binding site" evidence="12">
    <location>
        <position position="439"/>
    </location>
    <ligand>
        <name>Zn(2+)</name>
        <dbReference type="ChEBI" id="CHEBI:29105"/>
        <label>1</label>
    </ligand>
</feature>
<feature type="binding site" evidence="12">
    <location>
        <position position="442"/>
    </location>
    <ligand>
        <name>Zn(2+)</name>
        <dbReference type="ChEBI" id="CHEBI:29105"/>
        <label>1</label>
    </ligand>
</feature>
<dbReference type="GO" id="GO:1990077">
    <property type="term" value="C:primosome complex"/>
    <property type="evidence" value="ECO:0007669"/>
    <property type="project" value="UniProtKB-UniRule"/>
</dbReference>
<evidence type="ECO:0000256" key="8">
    <source>
        <dbReference type="ARBA" id="ARBA00022840"/>
    </source>
</evidence>
<evidence type="ECO:0000313" key="14">
    <source>
        <dbReference type="EMBL" id="SFJ99258.1"/>
    </source>
</evidence>
<dbReference type="Proteomes" id="UP000198755">
    <property type="component" value="Unassembled WGS sequence"/>
</dbReference>
<dbReference type="SMART" id="SM00487">
    <property type="entry name" value="DEXDc"/>
    <property type="match status" value="1"/>
</dbReference>
<dbReference type="NCBIfam" id="TIGR00595">
    <property type="entry name" value="priA"/>
    <property type="match status" value="1"/>
</dbReference>
<dbReference type="GO" id="GO:0003677">
    <property type="term" value="F:DNA binding"/>
    <property type="evidence" value="ECO:0007669"/>
    <property type="project" value="UniProtKB-UniRule"/>
</dbReference>
<evidence type="ECO:0000256" key="12">
    <source>
        <dbReference type="HAMAP-Rule" id="MF_00983"/>
    </source>
</evidence>
<comment type="catalytic activity">
    <reaction evidence="12">
        <text>Couples ATP hydrolysis with the unwinding of duplex DNA by translocating in the 3'-5' direction.</text>
        <dbReference type="EC" id="5.6.2.4"/>
    </reaction>
</comment>
<dbReference type="EMBL" id="FOSN01000001">
    <property type="protein sequence ID" value="SFJ99258.1"/>
    <property type="molecule type" value="Genomic_DNA"/>
</dbReference>
<dbReference type="NCBIfam" id="NF004070">
    <property type="entry name" value="PRK05580.2-2"/>
    <property type="match status" value="1"/>
</dbReference>
<feature type="binding site" evidence="12">
    <location>
        <position position="466"/>
    </location>
    <ligand>
        <name>Zn(2+)</name>
        <dbReference type="ChEBI" id="CHEBI:29105"/>
        <label>2</label>
    </ligand>
</feature>
<evidence type="ECO:0000256" key="9">
    <source>
        <dbReference type="ARBA" id="ARBA00023125"/>
    </source>
</evidence>
<keyword evidence="15" id="KW-1185">Reference proteome</keyword>
<dbReference type="GO" id="GO:0008270">
    <property type="term" value="F:zinc ion binding"/>
    <property type="evidence" value="ECO:0007669"/>
    <property type="project" value="UniProtKB-UniRule"/>
</dbReference>
<dbReference type="Pfam" id="PF00270">
    <property type="entry name" value="DEAD"/>
    <property type="match status" value="1"/>
</dbReference>
<evidence type="ECO:0000256" key="2">
    <source>
        <dbReference type="ARBA" id="ARBA00022705"/>
    </source>
</evidence>
<dbReference type="FunFam" id="3.40.50.300:FF:000489">
    <property type="entry name" value="Primosome assembly protein PriA"/>
    <property type="match status" value="1"/>
</dbReference>
<dbReference type="GO" id="GO:0016887">
    <property type="term" value="F:ATP hydrolysis activity"/>
    <property type="evidence" value="ECO:0007669"/>
    <property type="project" value="RHEA"/>
</dbReference>
<feature type="binding site" evidence="12">
    <location>
        <position position="482"/>
    </location>
    <ligand>
        <name>Zn(2+)</name>
        <dbReference type="ChEBI" id="CHEBI:29105"/>
        <label>1</label>
    </ligand>
</feature>
<dbReference type="InterPro" id="IPR014001">
    <property type="entry name" value="Helicase_ATP-bd"/>
</dbReference>
<evidence type="ECO:0000256" key="4">
    <source>
        <dbReference type="ARBA" id="ARBA00022741"/>
    </source>
</evidence>
<dbReference type="GO" id="GO:0006310">
    <property type="term" value="P:DNA recombination"/>
    <property type="evidence" value="ECO:0007669"/>
    <property type="project" value="InterPro"/>
</dbReference>
<evidence type="ECO:0000256" key="7">
    <source>
        <dbReference type="ARBA" id="ARBA00022833"/>
    </source>
</evidence>
<keyword evidence="5 12" id="KW-0378">Hydrolase</keyword>
<evidence type="ECO:0000256" key="11">
    <source>
        <dbReference type="ARBA" id="ARBA00048988"/>
    </source>
</evidence>
<dbReference type="CDD" id="cd17929">
    <property type="entry name" value="DEXHc_priA"/>
    <property type="match status" value="1"/>
</dbReference>
<dbReference type="InterPro" id="IPR041222">
    <property type="entry name" value="PriA_3primeBD"/>
</dbReference>
<dbReference type="InterPro" id="IPR040498">
    <property type="entry name" value="PriA_CRR"/>
</dbReference>
<evidence type="ECO:0000313" key="15">
    <source>
        <dbReference type="Proteomes" id="UP000198755"/>
    </source>
</evidence>
<dbReference type="AlphaFoldDB" id="A0A1I3VV53"/>
<comment type="cofactor">
    <cofactor evidence="12">
        <name>Zn(2+)</name>
        <dbReference type="ChEBI" id="CHEBI:29105"/>
    </cofactor>
    <text evidence="12">Binds 2 zinc ions per subunit.</text>
</comment>
<comment type="function">
    <text evidence="12">Initiates the restart of stalled replication forks, which reloads the replicative helicase on sites other than the origin of replication. Recognizes and binds to abandoned replication forks and remodels them to uncover a helicase loading site. Promotes assembly of the primosome at these replication forks.</text>
</comment>
<dbReference type="InterPro" id="IPR041236">
    <property type="entry name" value="PriA_C"/>
</dbReference>
<feature type="binding site" evidence="12">
    <location>
        <position position="451"/>
    </location>
    <ligand>
        <name>Zn(2+)</name>
        <dbReference type="ChEBI" id="CHEBI:29105"/>
        <label>2</label>
    </ligand>
</feature>
<dbReference type="GO" id="GO:0006269">
    <property type="term" value="P:DNA replication, synthesis of primer"/>
    <property type="evidence" value="ECO:0007669"/>
    <property type="project" value="UniProtKB-KW"/>
</dbReference>
<dbReference type="GO" id="GO:0043138">
    <property type="term" value="F:3'-5' DNA helicase activity"/>
    <property type="evidence" value="ECO:0007669"/>
    <property type="project" value="UniProtKB-EC"/>
</dbReference>
<comment type="subunit">
    <text evidence="12">Component of the replication restart primosome.</text>
</comment>
<feature type="domain" description="Helicase ATP-binding" evidence="13">
    <location>
        <begin position="212"/>
        <end position="378"/>
    </location>
</feature>
<keyword evidence="4 12" id="KW-0547">Nucleotide-binding</keyword>
<dbReference type="GO" id="GO:0006270">
    <property type="term" value="P:DNA replication initiation"/>
    <property type="evidence" value="ECO:0007669"/>
    <property type="project" value="TreeGrafter"/>
</dbReference>
<dbReference type="RefSeq" id="WP_091675973.1">
    <property type="nucleotide sequence ID" value="NZ_FOSN01000001.1"/>
</dbReference>
<dbReference type="InterPro" id="IPR005259">
    <property type="entry name" value="PriA"/>
</dbReference>
<dbReference type="Gene3D" id="3.40.1440.60">
    <property type="entry name" value="PriA, 3(prime) DNA-binding domain"/>
    <property type="match status" value="1"/>
</dbReference>
<name>A0A1I3VV53_9HYPH</name>
<reference evidence="14 15" key="1">
    <citation type="submission" date="2016-10" db="EMBL/GenBank/DDBJ databases">
        <authorList>
            <person name="de Groot N.N."/>
        </authorList>
    </citation>
    <scope>NUCLEOTIDE SEQUENCE [LARGE SCALE GENOMIC DNA]</scope>
    <source>
        <strain evidence="14 15">NE2</strain>
    </source>
</reference>
<dbReference type="SUPFAM" id="SSF52540">
    <property type="entry name" value="P-loop containing nucleoside triphosphate hydrolases"/>
    <property type="match status" value="2"/>
</dbReference>
<keyword evidence="7 12" id="KW-0862">Zinc</keyword>
<keyword evidence="1 12" id="KW-0639">Primosome</keyword>
<dbReference type="Pfam" id="PF18074">
    <property type="entry name" value="PriA_C"/>
    <property type="match status" value="1"/>
</dbReference>
<dbReference type="OrthoDB" id="9759544at2"/>
<comment type="similarity">
    <text evidence="12">Belongs to the helicase family. PriA subfamily.</text>
</comment>
<dbReference type="InterPro" id="IPR042115">
    <property type="entry name" value="PriA_3primeBD_sf"/>
</dbReference>
<dbReference type="HAMAP" id="MF_00983">
    <property type="entry name" value="PriA"/>
    <property type="match status" value="1"/>
</dbReference>
<keyword evidence="9 12" id="KW-0238">DNA-binding</keyword>
<keyword evidence="3 12" id="KW-0479">Metal-binding</keyword>
<dbReference type="GO" id="GO:0005524">
    <property type="term" value="F:ATP binding"/>
    <property type="evidence" value="ECO:0007669"/>
    <property type="project" value="UniProtKB-UniRule"/>
</dbReference>
<evidence type="ECO:0000256" key="6">
    <source>
        <dbReference type="ARBA" id="ARBA00022806"/>
    </source>
</evidence>
<dbReference type="EC" id="5.6.2.4" evidence="12"/>
<feature type="binding site" evidence="12">
    <location>
        <position position="479"/>
    </location>
    <ligand>
        <name>Zn(2+)</name>
        <dbReference type="ChEBI" id="CHEBI:29105"/>
        <label>1</label>
    </ligand>
</feature>
<evidence type="ECO:0000259" key="13">
    <source>
        <dbReference type="PROSITE" id="PS51192"/>
    </source>
</evidence>
<dbReference type="Pfam" id="PF17764">
    <property type="entry name" value="PriA_3primeBD"/>
    <property type="match status" value="1"/>
</dbReference>
<feature type="binding site" evidence="12">
    <location>
        <position position="448"/>
    </location>
    <ligand>
        <name>Zn(2+)</name>
        <dbReference type="ChEBI" id="CHEBI:29105"/>
        <label>2</label>
    </ligand>
</feature>
<dbReference type="Pfam" id="PF18319">
    <property type="entry name" value="Zn_ribbon_PriA"/>
    <property type="match status" value="1"/>
</dbReference>
<protein>
    <recommendedName>
        <fullName evidence="12">Replication restart protein PriA</fullName>
    </recommendedName>
    <alternativeName>
        <fullName evidence="12">ATP-dependent DNA helicase PriA</fullName>
        <ecNumber evidence="12">5.6.2.4</ecNumber>
    </alternativeName>
    <alternativeName>
        <fullName evidence="12">DNA 3'-5' helicase PriA</fullName>
    </alternativeName>
</protein>
<dbReference type="PANTHER" id="PTHR30580:SF0">
    <property type="entry name" value="PRIMOSOMAL PROTEIN N"/>
    <property type="match status" value="1"/>
</dbReference>
<evidence type="ECO:0000256" key="1">
    <source>
        <dbReference type="ARBA" id="ARBA00022515"/>
    </source>
</evidence>
<organism evidence="14 15">
    <name type="scientific">Methylocapsa palsarum</name>
    <dbReference type="NCBI Taxonomy" id="1612308"/>
    <lineage>
        <taxon>Bacteria</taxon>
        <taxon>Pseudomonadati</taxon>
        <taxon>Pseudomonadota</taxon>
        <taxon>Alphaproteobacteria</taxon>
        <taxon>Hyphomicrobiales</taxon>
        <taxon>Beijerinckiaceae</taxon>
        <taxon>Methylocapsa</taxon>
    </lineage>
</organism>
<dbReference type="GO" id="GO:0006302">
    <property type="term" value="P:double-strand break repair"/>
    <property type="evidence" value="ECO:0007669"/>
    <property type="project" value="InterPro"/>
</dbReference>
<keyword evidence="8 12" id="KW-0067">ATP-binding</keyword>
<proteinExistence type="inferred from homology"/>
<dbReference type="InterPro" id="IPR011545">
    <property type="entry name" value="DEAD/DEAH_box_helicase_dom"/>
</dbReference>
<sequence>MGKDGEDDKSAGRIADVLVPVALDAAFSYTVPAGMDLAPGDFVEAPLGSRLAAGVVWDIRPAPPGASNLKSVAAKLDWPPLQPRLRKFIDWVARWTMSPRGMVLRMGVRAPSHAGPEPVRVGVRLAGPPPQRMTPARSRVLAAAEGGLIFPKSALAEAAACSAGVIDGLVDEGALETIALPPEPAALPCDSGYAAPDLEPDQARAAEILTAAVRARAFSVTLLEGVTGSGKTEVYFEAIAAAVRDGRQALVLMPEIALTAQFLDRFAARFGARPAEWHSAVGARKRARVWSALARGEVKVVAGARSALYLPFSDLALIVVDEEHDAAYKQEDGVSYHARDMAVVRGQIEASAVILASATPSIETRVNAEQGRYGRVRLDGRYKGRALPRLTAVDMRLEPPGRGKWISPRLKAALTSAFERGEQGLLFLNRRGYAPLTLCRSCGHRFQCPNCTAWLVDHRFRRALVCHHCGHIERRPQMCPNCEAVDQLSACGPGVERLAEEAAETFPDARTMVLSSDFPGGSKRLRNELDAIAQGECDLIIGTQLVAKGHNFPLLSVVGVIDADIGLSSGDPRAAERTFQLLQQVTGRAGRFDTRGEALVQTFQPEHPVMRALLSGDCEKFYLEETQQRLRAGLPPFGRLAALIVSGKDAASAETHARALARAAYELPPSPTWRLAPAGGLPRDDEIRLLGPAEAPIAIIRGRHRFRLLARSPRNADLQGFLRALLAAGPKARGGVGVAVDIEPQSFL</sequence>
<evidence type="ECO:0000256" key="3">
    <source>
        <dbReference type="ARBA" id="ARBA00022723"/>
    </source>
</evidence>
<dbReference type="Gene3D" id="3.40.50.300">
    <property type="entry name" value="P-loop containing nucleotide triphosphate hydrolases"/>
    <property type="match status" value="2"/>
</dbReference>
<dbReference type="InterPro" id="IPR027417">
    <property type="entry name" value="P-loop_NTPase"/>
</dbReference>
<evidence type="ECO:0000256" key="5">
    <source>
        <dbReference type="ARBA" id="ARBA00022801"/>
    </source>
</evidence>
<keyword evidence="2 12" id="KW-0235">DNA replication</keyword>
<accession>A0A1I3VV53</accession>
<dbReference type="STRING" id="1612308.SAMN05444581_101141"/>
<comment type="catalytic activity">
    <reaction evidence="11 12">
        <text>ATP + H2O = ADP + phosphate + H(+)</text>
        <dbReference type="Rhea" id="RHEA:13065"/>
        <dbReference type="ChEBI" id="CHEBI:15377"/>
        <dbReference type="ChEBI" id="CHEBI:15378"/>
        <dbReference type="ChEBI" id="CHEBI:30616"/>
        <dbReference type="ChEBI" id="CHEBI:43474"/>
        <dbReference type="ChEBI" id="CHEBI:456216"/>
        <dbReference type="EC" id="5.6.2.4"/>
    </reaction>
</comment>
<keyword evidence="6 12" id="KW-0347">Helicase</keyword>
<dbReference type="PANTHER" id="PTHR30580">
    <property type="entry name" value="PRIMOSOMAL PROTEIN N"/>
    <property type="match status" value="1"/>
</dbReference>